<sequence>MNRAKLNIRTDLFRVAKTAFNIKKQFEYEIAQEFIEKAKLELDRIPVESATLKNDLVSYQAEMNTIQNDPLKRIRWGEKIITISTRLGIV</sequence>
<dbReference type="STRING" id="1619110.UW36_C0006G0016"/>
<evidence type="ECO:0000313" key="2">
    <source>
        <dbReference type="Proteomes" id="UP000034128"/>
    </source>
</evidence>
<organism evidence="1 2">
    <name type="scientific">candidate division WWE3 bacterium GW2011_GWA2_44_16</name>
    <dbReference type="NCBI Taxonomy" id="1619110"/>
    <lineage>
        <taxon>Bacteria</taxon>
        <taxon>Katanobacteria</taxon>
    </lineage>
</organism>
<name>A0A0G1HEV1_UNCKA</name>
<dbReference type="Proteomes" id="UP000034128">
    <property type="component" value="Unassembled WGS sequence"/>
</dbReference>
<dbReference type="AlphaFoldDB" id="A0A0G1HEV1"/>
<gene>
    <name evidence="1" type="ORF">UW36_C0006G0016</name>
</gene>
<proteinExistence type="predicted"/>
<reference evidence="1 2" key="1">
    <citation type="journal article" date="2015" name="Nature">
        <title>rRNA introns, odd ribosomes, and small enigmatic genomes across a large radiation of phyla.</title>
        <authorList>
            <person name="Brown C.T."/>
            <person name="Hug L.A."/>
            <person name="Thomas B.C."/>
            <person name="Sharon I."/>
            <person name="Castelle C.J."/>
            <person name="Singh A."/>
            <person name="Wilkins M.J."/>
            <person name="Williams K.H."/>
            <person name="Banfield J.F."/>
        </authorList>
    </citation>
    <scope>NUCLEOTIDE SEQUENCE [LARGE SCALE GENOMIC DNA]</scope>
</reference>
<evidence type="ECO:0000313" key="1">
    <source>
        <dbReference type="EMBL" id="KKT45395.1"/>
    </source>
</evidence>
<protein>
    <submittedName>
        <fullName evidence="1">Uncharacterized protein</fullName>
    </submittedName>
</protein>
<dbReference type="EMBL" id="LCIA01000006">
    <property type="protein sequence ID" value="KKT45395.1"/>
    <property type="molecule type" value="Genomic_DNA"/>
</dbReference>
<accession>A0A0G1HEV1</accession>
<comment type="caution">
    <text evidence="1">The sequence shown here is derived from an EMBL/GenBank/DDBJ whole genome shotgun (WGS) entry which is preliminary data.</text>
</comment>